<dbReference type="SMART" id="SM00298">
    <property type="entry name" value="CHROMO"/>
    <property type="match status" value="1"/>
</dbReference>
<keyword evidence="2" id="KW-0539">Nucleus</keyword>
<dbReference type="PANTHER" id="PTHR10629:SF50">
    <property type="entry name" value="DNA (CYTOSINE-5)-METHYLTRANSFERASE CMT3"/>
    <property type="match status" value="1"/>
</dbReference>
<accession>A0AAD4TFC5</accession>
<protein>
    <recommendedName>
        <fullName evidence="3">Chromo domain-containing protein</fullName>
    </recommendedName>
</protein>
<dbReference type="SUPFAM" id="SSF53335">
    <property type="entry name" value="S-adenosyl-L-methionine-dependent methyltransferases"/>
    <property type="match status" value="1"/>
</dbReference>
<evidence type="ECO:0000313" key="4">
    <source>
        <dbReference type="EMBL" id="KAI3954574.1"/>
    </source>
</evidence>
<dbReference type="InterPro" id="IPR029063">
    <property type="entry name" value="SAM-dependent_MTases_sf"/>
</dbReference>
<evidence type="ECO:0000259" key="3">
    <source>
        <dbReference type="PROSITE" id="PS50013"/>
    </source>
</evidence>
<dbReference type="GO" id="GO:0003677">
    <property type="term" value="F:DNA binding"/>
    <property type="evidence" value="ECO:0007669"/>
    <property type="project" value="TreeGrafter"/>
</dbReference>
<proteinExistence type="predicted"/>
<dbReference type="InterPro" id="IPR000953">
    <property type="entry name" value="Chromo/chromo_shadow_dom"/>
</dbReference>
<keyword evidence="5" id="KW-1185">Reference proteome</keyword>
<dbReference type="Proteomes" id="UP001202328">
    <property type="component" value="Unassembled WGS sequence"/>
</dbReference>
<comment type="subcellular location">
    <subcellularLocation>
        <location evidence="1">Nucleus</location>
    </subcellularLocation>
</comment>
<name>A0AAD4TFC5_9MAGN</name>
<evidence type="ECO:0000313" key="5">
    <source>
        <dbReference type="Proteomes" id="UP001202328"/>
    </source>
</evidence>
<reference evidence="4" key="1">
    <citation type="submission" date="2022-04" db="EMBL/GenBank/DDBJ databases">
        <title>A functionally conserved STORR gene fusion in Papaver species that diverged 16.8 million years ago.</title>
        <authorList>
            <person name="Catania T."/>
        </authorList>
    </citation>
    <scope>NUCLEOTIDE SEQUENCE</scope>
    <source>
        <strain evidence="4">S-188037</strain>
    </source>
</reference>
<dbReference type="Pfam" id="PF00385">
    <property type="entry name" value="Chromo"/>
    <property type="match status" value="1"/>
</dbReference>
<evidence type="ECO:0000256" key="1">
    <source>
        <dbReference type="ARBA" id="ARBA00004123"/>
    </source>
</evidence>
<dbReference type="InterPro" id="IPR023779">
    <property type="entry name" value="Chromodomain_CS"/>
</dbReference>
<dbReference type="AlphaFoldDB" id="A0AAD4TFC5"/>
<dbReference type="PROSITE" id="PS00598">
    <property type="entry name" value="CHROMO_1"/>
    <property type="match status" value="1"/>
</dbReference>
<dbReference type="GO" id="GO:0044027">
    <property type="term" value="P:negative regulation of gene expression via chromosomal CpG island methylation"/>
    <property type="evidence" value="ECO:0007669"/>
    <property type="project" value="TreeGrafter"/>
</dbReference>
<dbReference type="PANTHER" id="PTHR10629">
    <property type="entry name" value="CYTOSINE-SPECIFIC METHYLTRANSFERASE"/>
    <property type="match status" value="1"/>
</dbReference>
<sequence>MYAGCGAMSTGLCMGAAASDVNFVTRWAVDMNEDACESLCDNHPETQVRCMKAEDFLQLLIKWKDLCEKFSLLDADYSKTNVPTKNKEVEEIELETQTRRPYDGGDYEVEKIIGICYGNNPDTNEGPTALHYKVKWKGWGSIWNSWEPASNLENCQESIEDFVTAGYKSHILPLPVSFYPFLLFN</sequence>
<feature type="domain" description="Chromo" evidence="3">
    <location>
        <begin position="107"/>
        <end position="162"/>
    </location>
</feature>
<dbReference type="GO" id="GO:0005634">
    <property type="term" value="C:nucleus"/>
    <property type="evidence" value="ECO:0007669"/>
    <property type="project" value="UniProtKB-SubCell"/>
</dbReference>
<dbReference type="InterPro" id="IPR016197">
    <property type="entry name" value="Chromo-like_dom_sf"/>
</dbReference>
<dbReference type="InterPro" id="IPR023780">
    <property type="entry name" value="Chromo_domain"/>
</dbReference>
<evidence type="ECO:0000256" key="2">
    <source>
        <dbReference type="ARBA" id="ARBA00023242"/>
    </source>
</evidence>
<dbReference type="GO" id="GO:0003886">
    <property type="term" value="F:DNA (cytosine-5-)-methyltransferase activity"/>
    <property type="evidence" value="ECO:0007669"/>
    <property type="project" value="TreeGrafter"/>
</dbReference>
<dbReference type="SUPFAM" id="SSF54160">
    <property type="entry name" value="Chromo domain-like"/>
    <property type="match status" value="1"/>
</dbReference>
<dbReference type="EMBL" id="JAJJMB010001902">
    <property type="protein sequence ID" value="KAI3954574.1"/>
    <property type="molecule type" value="Genomic_DNA"/>
</dbReference>
<dbReference type="InterPro" id="IPR050390">
    <property type="entry name" value="C5-Methyltransferase"/>
</dbReference>
<organism evidence="4 5">
    <name type="scientific">Papaver atlanticum</name>
    <dbReference type="NCBI Taxonomy" id="357466"/>
    <lineage>
        <taxon>Eukaryota</taxon>
        <taxon>Viridiplantae</taxon>
        <taxon>Streptophyta</taxon>
        <taxon>Embryophyta</taxon>
        <taxon>Tracheophyta</taxon>
        <taxon>Spermatophyta</taxon>
        <taxon>Magnoliopsida</taxon>
        <taxon>Ranunculales</taxon>
        <taxon>Papaveraceae</taxon>
        <taxon>Papaveroideae</taxon>
        <taxon>Papaver</taxon>
    </lineage>
</organism>
<dbReference type="Gene3D" id="3.40.50.150">
    <property type="entry name" value="Vaccinia Virus protein VP39"/>
    <property type="match status" value="1"/>
</dbReference>
<gene>
    <name evidence="4" type="ORF">MKW98_019705</name>
</gene>
<comment type="caution">
    <text evidence="4">The sequence shown here is derived from an EMBL/GenBank/DDBJ whole genome shotgun (WGS) entry which is preliminary data.</text>
</comment>
<dbReference type="PROSITE" id="PS50013">
    <property type="entry name" value="CHROMO_2"/>
    <property type="match status" value="1"/>
</dbReference>